<reference evidence="3" key="1">
    <citation type="journal article" date="2017" name="Nat. Ecol. Evol.">
        <title>Lineage-specific genetic innovations streamline the genomes of Armillaria species to pathogenesis.</title>
        <authorList>
            <consortium name="DOE Joint Genome Institute"/>
            <person name="Sipos G."/>
            <person name="Prasanna A.N."/>
            <person name="Walter M.C."/>
            <person name="O'Connor E."/>
            <person name="Balint B."/>
            <person name="Krizsan K."/>
            <person name="Kiss B."/>
            <person name="Hess J."/>
            <person name="Varga T."/>
            <person name="Slot J."/>
            <person name="Riley R."/>
            <person name="Boka B."/>
            <person name="Rigling D."/>
            <person name="Barry K."/>
            <person name="Lee J."/>
            <person name="Mihaltcheva S."/>
            <person name="LaButti K."/>
            <person name="Lipzen A."/>
            <person name="Waldron R."/>
            <person name="Moloney N.M."/>
            <person name="Sperisen C."/>
            <person name="Kredics L."/>
            <person name="Vagvolgyi C."/>
            <person name="Patrignani A."/>
            <person name="Fitzpatrick D."/>
            <person name="Nagy I."/>
            <person name="Doyle S."/>
            <person name="Anderson J."/>
            <person name="Grigoriev I.V."/>
            <person name="Guldener U."/>
            <person name="Munsterkotter M."/>
            <person name="Nagy L.G."/>
        </authorList>
    </citation>
    <scope>NUCLEOTIDE SEQUENCE [LARGE SCALE GENOMIC DNA]</scope>
    <source>
        <strain evidence="3">28-4</strain>
    </source>
</reference>
<evidence type="ECO:0000256" key="2">
    <source>
        <dbReference type="SAM" id="Phobius"/>
    </source>
</evidence>
<feature type="compositionally biased region" description="Polar residues" evidence="1">
    <location>
        <begin position="194"/>
        <end position="206"/>
    </location>
</feature>
<dbReference type="Proteomes" id="UP000218334">
    <property type="component" value="Unassembled WGS sequence"/>
</dbReference>
<evidence type="ECO:0000256" key="1">
    <source>
        <dbReference type="SAM" id="MobiDB-lite"/>
    </source>
</evidence>
<feature type="region of interest" description="Disordered" evidence="1">
    <location>
        <begin position="185"/>
        <end position="206"/>
    </location>
</feature>
<dbReference type="EMBL" id="KZ293502">
    <property type="protein sequence ID" value="PBK59566.1"/>
    <property type="molecule type" value="Genomic_DNA"/>
</dbReference>
<name>A0A2H3B945_9AGAR</name>
<feature type="transmembrane region" description="Helical" evidence="2">
    <location>
        <begin position="38"/>
        <end position="58"/>
    </location>
</feature>
<organism evidence="3 4">
    <name type="scientific">Armillaria solidipes</name>
    <dbReference type="NCBI Taxonomy" id="1076256"/>
    <lineage>
        <taxon>Eukaryota</taxon>
        <taxon>Fungi</taxon>
        <taxon>Dikarya</taxon>
        <taxon>Basidiomycota</taxon>
        <taxon>Agaricomycotina</taxon>
        <taxon>Agaricomycetes</taxon>
        <taxon>Agaricomycetidae</taxon>
        <taxon>Agaricales</taxon>
        <taxon>Marasmiineae</taxon>
        <taxon>Physalacriaceae</taxon>
        <taxon>Armillaria</taxon>
    </lineage>
</organism>
<dbReference type="AlphaFoldDB" id="A0A2H3B945"/>
<evidence type="ECO:0000313" key="3">
    <source>
        <dbReference type="EMBL" id="PBK59566.1"/>
    </source>
</evidence>
<feature type="transmembrane region" description="Helical" evidence="2">
    <location>
        <begin position="12"/>
        <end position="32"/>
    </location>
</feature>
<proteinExistence type="predicted"/>
<keyword evidence="4" id="KW-1185">Reference proteome</keyword>
<keyword evidence="2" id="KW-1133">Transmembrane helix</keyword>
<gene>
    <name evidence="3" type="ORF">ARMSODRAFT_776766</name>
</gene>
<evidence type="ECO:0000313" key="4">
    <source>
        <dbReference type="Proteomes" id="UP000218334"/>
    </source>
</evidence>
<keyword evidence="2" id="KW-0812">Transmembrane</keyword>
<sequence length="206" mass="22911">MKTSDIVEVTKLFVEFFCTYTAAVLSSLSSNIKTLKSLALLVVSLVLSFVDTAGLALYGRHSKRHEKMAKDLLEIHGKNIAFTRAHLPDPCNEDTPRNVLRNNLRQDLLGAGRHISKTDTTGLESLNDVQNAQLIEERCMAFMAIAVSAYRTECSHLGDPTYAYDLAAYKKKLLKSSRDQREMFDIDAWPDNDAQPNTASTTTPNA</sequence>
<protein>
    <submittedName>
        <fullName evidence="3">Uncharacterized protein</fullName>
    </submittedName>
</protein>
<accession>A0A2H3B945</accession>
<keyword evidence="2" id="KW-0472">Membrane</keyword>